<dbReference type="GO" id="GO:0052856">
    <property type="term" value="F:NAD(P)HX epimerase activity"/>
    <property type="evidence" value="ECO:0007669"/>
    <property type="project" value="TreeGrafter"/>
</dbReference>
<dbReference type="GO" id="GO:0052855">
    <property type="term" value="F:ADP-dependent NAD(P)H-hydrate dehydratase activity"/>
    <property type="evidence" value="ECO:0007669"/>
    <property type="project" value="UniProtKB-UniRule"/>
</dbReference>
<comment type="catalytic activity">
    <reaction evidence="6">
        <text>(6S)-NADHX + ADP = AMP + phosphate + NADH + H(+)</text>
        <dbReference type="Rhea" id="RHEA:32223"/>
        <dbReference type="ChEBI" id="CHEBI:15378"/>
        <dbReference type="ChEBI" id="CHEBI:43474"/>
        <dbReference type="ChEBI" id="CHEBI:57945"/>
        <dbReference type="ChEBI" id="CHEBI:64074"/>
        <dbReference type="ChEBI" id="CHEBI:456215"/>
        <dbReference type="ChEBI" id="CHEBI:456216"/>
        <dbReference type="EC" id="4.2.1.136"/>
    </reaction>
</comment>
<dbReference type="AlphaFoldDB" id="A0A1Y5SPY9"/>
<feature type="binding site" evidence="6">
    <location>
        <position position="239"/>
    </location>
    <ligand>
        <name>AMP</name>
        <dbReference type="ChEBI" id="CHEBI:456215"/>
    </ligand>
</feature>
<dbReference type="CDD" id="cd01171">
    <property type="entry name" value="YXKO-related"/>
    <property type="match status" value="1"/>
</dbReference>
<keyword evidence="2 6" id="KW-0067">ATP-binding</keyword>
<evidence type="ECO:0000313" key="8">
    <source>
        <dbReference type="EMBL" id="SLN45574.1"/>
    </source>
</evidence>
<dbReference type="PROSITE" id="PS51383">
    <property type="entry name" value="YJEF_C_3"/>
    <property type="match status" value="1"/>
</dbReference>
<sequence length="296" mass="29503">MYADATRLSLTPAVVEALRKPAQGHKYSSGHALVLGGGAAQTGAARLAARAALRVGAGVVTLGVPQAALAECAAQLTAIMLRQIASAAEIREALEDDRISALCLGPGFGVARAQEVLPAVLATRRPCVLDADALTALGALGEAGGGQSGGLAALLHGDCILTPHAGEFKRICPQIAARLAQDDSLATRIAAVRAASADLGCVVLLKGAQTVIATPDGACSLSDATGESAVPWLATAGAGDVLAGLITGLRARGFAPRQAAETGALLHVAAARSFGAGLIAEDLPETLPQVLRALGV</sequence>
<dbReference type="PANTHER" id="PTHR12592:SF0">
    <property type="entry name" value="ATP-DEPENDENT (S)-NAD(P)H-HYDRATE DEHYDRATASE"/>
    <property type="match status" value="1"/>
</dbReference>
<dbReference type="InterPro" id="IPR017953">
    <property type="entry name" value="Carbohydrate_kinase_pred_CS"/>
</dbReference>
<gene>
    <name evidence="8" type="primary">nnr</name>
    <name evidence="6" type="synonym">nnrD</name>
    <name evidence="8" type="ORF">AQS8620_01863</name>
</gene>
<feature type="binding site" evidence="6">
    <location>
        <position position="44"/>
    </location>
    <ligand>
        <name>(6S)-NADPHX</name>
        <dbReference type="ChEBI" id="CHEBI:64076"/>
    </ligand>
</feature>
<proteinExistence type="inferred from homology"/>
<dbReference type="PANTHER" id="PTHR12592">
    <property type="entry name" value="ATP-DEPENDENT (S)-NAD(P)H-HYDRATE DEHYDRATASE FAMILY MEMBER"/>
    <property type="match status" value="1"/>
</dbReference>
<dbReference type="SUPFAM" id="SSF53613">
    <property type="entry name" value="Ribokinase-like"/>
    <property type="match status" value="1"/>
</dbReference>
<keyword evidence="5 6" id="KW-0456">Lyase</keyword>
<evidence type="ECO:0000256" key="6">
    <source>
        <dbReference type="HAMAP-Rule" id="MF_01965"/>
    </source>
</evidence>
<organism evidence="8 9">
    <name type="scientific">Aquimixticola soesokkakensis</name>
    <dbReference type="NCBI Taxonomy" id="1519096"/>
    <lineage>
        <taxon>Bacteria</taxon>
        <taxon>Pseudomonadati</taxon>
        <taxon>Pseudomonadota</taxon>
        <taxon>Alphaproteobacteria</taxon>
        <taxon>Rhodobacterales</taxon>
        <taxon>Paracoccaceae</taxon>
        <taxon>Aquimixticola</taxon>
    </lineage>
</organism>
<keyword evidence="1 6" id="KW-0547">Nucleotide-binding</keyword>
<dbReference type="GO" id="GO:0046496">
    <property type="term" value="P:nicotinamide nucleotide metabolic process"/>
    <property type="evidence" value="ECO:0007669"/>
    <property type="project" value="UniProtKB-UniRule"/>
</dbReference>
<evidence type="ECO:0000256" key="3">
    <source>
        <dbReference type="ARBA" id="ARBA00022857"/>
    </source>
</evidence>
<dbReference type="EMBL" id="FWFS01000006">
    <property type="protein sequence ID" value="SLN45574.1"/>
    <property type="molecule type" value="Genomic_DNA"/>
</dbReference>
<dbReference type="Proteomes" id="UP000193862">
    <property type="component" value="Unassembled WGS sequence"/>
</dbReference>
<feature type="binding site" evidence="6">
    <location>
        <position position="240"/>
    </location>
    <ligand>
        <name>(6S)-NADPHX</name>
        <dbReference type="ChEBI" id="CHEBI:64076"/>
    </ligand>
</feature>
<dbReference type="InterPro" id="IPR000631">
    <property type="entry name" value="CARKD"/>
</dbReference>
<keyword evidence="3 6" id="KW-0521">NADP</keyword>
<dbReference type="NCBIfam" id="TIGR00196">
    <property type="entry name" value="yjeF_cterm"/>
    <property type="match status" value="1"/>
</dbReference>
<evidence type="ECO:0000256" key="1">
    <source>
        <dbReference type="ARBA" id="ARBA00022741"/>
    </source>
</evidence>
<comment type="subunit">
    <text evidence="6">Homotetramer.</text>
</comment>
<dbReference type="PROSITE" id="PS01050">
    <property type="entry name" value="YJEF_C_2"/>
    <property type="match status" value="1"/>
</dbReference>
<dbReference type="GO" id="GO:0110051">
    <property type="term" value="P:metabolite repair"/>
    <property type="evidence" value="ECO:0007669"/>
    <property type="project" value="TreeGrafter"/>
</dbReference>
<dbReference type="InterPro" id="IPR029056">
    <property type="entry name" value="Ribokinase-like"/>
</dbReference>
<comment type="function">
    <text evidence="6">Catalyzes the dehydration of the S-form of NAD(P)HX at the expense of ADP, which is converted to AMP. Together with NAD(P)HX epimerase, which catalyzes the epimerization of the S- and R-forms, the enzyme allows the repair of both epimers of NAD(P)HX, a damaged form of NAD(P)H that is a result of enzymatic or heat-dependent hydration.</text>
</comment>
<name>A0A1Y5SPY9_9RHOB</name>
<feature type="binding site" evidence="6">
    <location>
        <begin position="206"/>
        <end position="210"/>
    </location>
    <ligand>
        <name>AMP</name>
        <dbReference type="ChEBI" id="CHEBI:456215"/>
    </ligand>
</feature>
<comment type="catalytic activity">
    <reaction evidence="6">
        <text>(6S)-NADPHX + ADP = AMP + phosphate + NADPH + H(+)</text>
        <dbReference type="Rhea" id="RHEA:32235"/>
        <dbReference type="ChEBI" id="CHEBI:15378"/>
        <dbReference type="ChEBI" id="CHEBI:43474"/>
        <dbReference type="ChEBI" id="CHEBI:57783"/>
        <dbReference type="ChEBI" id="CHEBI:64076"/>
        <dbReference type="ChEBI" id="CHEBI:456215"/>
        <dbReference type="ChEBI" id="CHEBI:456216"/>
        <dbReference type="EC" id="4.2.1.136"/>
    </reaction>
</comment>
<keyword evidence="9" id="KW-1185">Reference proteome</keyword>
<evidence type="ECO:0000259" key="7">
    <source>
        <dbReference type="PROSITE" id="PS51383"/>
    </source>
</evidence>
<comment type="cofactor">
    <cofactor evidence="6">
        <name>Mg(2+)</name>
        <dbReference type="ChEBI" id="CHEBI:18420"/>
    </cofactor>
</comment>
<dbReference type="GO" id="GO:0005524">
    <property type="term" value="F:ATP binding"/>
    <property type="evidence" value="ECO:0007669"/>
    <property type="project" value="UniProtKB-KW"/>
</dbReference>
<comment type="similarity">
    <text evidence="6">Belongs to the NnrD/CARKD family.</text>
</comment>
<evidence type="ECO:0000256" key="2">
    <source>
        <dbReference type="ARBA" id="ARBA00022840"/>
    </source>
</evidence>
<evidence type="ECO:0000313" key="9">
    <source>
        <dbReference type="Proteomes" id="UP000193862"/>
    </source>
</evidence>
<feature type="binding site" evidence="6">
    <location>
        <position position="107"/>
    </location>
    <ligand>
        <name>(6S)-NADPHX</name>
        <dbReference type="ChEBI" id="CHEBI:64076"/>
    </ligand>
</feature>
<dbReference type="Gene3D" id="3.40.1190.20">
    <property type="match status" value="1"/>
</dbReference>
<dbReference type="RefSeq" id="WP_234990438.1">
    <property type="nucleotide sequence ID" value="NZ_FWFS01000006.1"/>
</dbReference>
<evidence type="ECO:0000256" key="4">
    <source>
        <dbReference type="ARBA" id="ARBA00023027"/>
    </source>
</evidence>
<accession>A0A1Y5SPY9</accession>
<reference evidence="8 9" key="1">
    <citation type="submission" date="2017-03" db="EMBL/GenBank/DDBJ databases">
        <authorList>
            <person name="Afonso C.L."/>
            <person name="Miller P.J."/>
            <person name="Scott M.A."/>
            <person name="Spackman E."/>
            <person name="Goraichik I."/>
            <person name="Dimitrov K.M."/>
            <person name="Suarez D.L."/>
            <person name="Swayne D.E."/>
        </authorList>
    </citation>
    <scope>NUCLEOTIDE SEQUENCE [LARGE SCALE GENOMIC DNA]</scope>
    <source>
        <strain evidence="8 9">CECT 8620</strain>
    </source>
</reference>
<dbReference type="Pfam" id="PF01256">
    <property type="entry name" value="Carb_kinase"/>
    <property type="match status" value="1"/>
</dbReference>
<feature type="binding site" evidence="6">
    <location>
        <position position="164"/>
    </location>
    <ligand>
        <name>(6S)-NADPHX</name>
        <dbReference type="ChEBI" id="CHEBI:64076"/>
    </ligand>
</feature>
<evidence type="ECO:0000256" key="5">
    <source>
        <dbReference type="ARBA" id="ARBA00023239"/>
    </source>
</evidence>
<dbReference type="EC" id="4.2.1.136" evidence="6"/>
<dbReference type="HAMAP" id="MF_01965">
    <property type="entry name" value="NADHX_dehydratase"/>
    <property type="match status" value="1"/>
</dbReference>
<keyword evidence="4 6" id="KW-0520">NAD</keyword>
<protein>
    <recommendedName>
        <fullName evidence="6">ADP-dependent (S)-NAD(P)H-hydrate dehydratase</fullName>
        <ecNumber evidence="6">4.2.1.136</ecNumber>
    </recommendedName>
    <alternativeName>
        <fullName evidence="6">ADP-dependent NAD(P)HX dehydratase</fullName>
    </alternativeName>
</protein>
<feature type="domain" description="YjeF C-terminal" evidence="7">
    <location>
        <begin position="9"/>
        <end position="294"/>
    </location>
</feature>